<dbReference type="SUPFAM" id="SSF51126">
    <property type="entry name" value="Pectin lyase-like"/>
    <property type="match status" value="1"/>
</dbReference>
<keyword evidence="2" id="KW-0456">Lyase</keyword>
<dbReference type="Proteomes" id="UP000199302">
    <property type="component" value="Unassembled WGS sequence"/>
</dbReference>
<name>A0A1I6E600_9RHOB</name>
<protein>
    <submittedName>
        <fullName evidence="2">Pectate lyase superfamily protein</fullName>
    </submittedName>
</protein>
<dbReference type="Pfam" id="PF12708">
    <property type="entry name" value="Pect-lyase_RHGA_epim"/>
    <property type="match status" value="1"/>
</dbReference>
<dbReference type="RefSeq" id="WP_092081008.1">
    <property type="nucleotide sequence ID" value="NZ_FOYI01000007.1"/>
</dbReference>
<feature type="domain" description="Rhamnogalacturonase A/B/Epimerase-like pectate lyase" evidence="1">
    <location>
        <begin position="189"/>
        <end position="246"/>
    </location>
</feature>
<dbReference type="Gene3D" id="2.160.20.10">
    <property type="entry name" value="Single-stranded right-handed beta-helix, Pectin lyase-like"/>
    <property type="match status" value="1"/>
</dbReference>
<dbReference type="STRING" id="871652.SAMN04515673_107148"/>
<proteinExistence type="predicted"/>
<evidence type="ECO:0000313" key="2">
    <source>
        <dbReference type="EMBL" id="SFR12981.1"/>
    </source>
</evidence>
<organism evidence="2 3">
    <name type="scientific">Poseidonocella sedimentorum</name>
    <dbReference type="NCBI Taxonomy" id="871652"/>
    <lineage>
        <taxon>Bacteria</taxon>
        <taxon>Pseudomonadati</taxon>
        <taxon>Pseudomonadota</taxon>
        <taxon>Alphaproteobacteria</taxon>
        <taxon>Rhodobacterales</taxon>
        <taxon>Roseobacteraceae</taxon>
        <taxon>Poseidonocella</taxon>
    </lineage>
</organism>
<dbReference type="OrthoDB" id="7749009at2"/>
<dbReference type="InterPro" id="IPR024535">
    <property type="entry name" value="RHGA/B-epi-like_pectate_lyase"/>
</dbReference>
<keyword evidence="3" id="KW-1185">Reference proteome</keyword>
<evidence type="ECO:0000259" key="1">
    <source>
        <dbReference type="Pfam" id="PF12708"/>
    </source>
</evidence>
<dbReference type="EMBL" id="FOYI01000007">
    <property type="protein sequence ID" value="SFR12981.1"/>
    <property type="molecule type" value="Genomic_DNA"/>
</dbReference>
<evidence type="ECO:0000313" key="3">
    <source>
        <dbReference type="Proteomes" id="UP000199302"/>
    </source>
</evidence>
<dbReference type="AlphaFoldDB" id="A0A1I6E600"/>
<accession>A0A1I6E600</accession>
<dbReference type="InterPro" id="IPR011050">
    <property type="entry name" value="Pectin_lyase_fold/virulence"/>
</dbReference>
<sequence>MNIAITDGALLMPPAFSEGLDVWARGDGTPGSDSYEGRAEAALVSNDGDFGTCLELTKTQSTQKLRYMGQTPIYPGVYLRVRARVKAFAGNLPSVRIAGWAGDANGAAVNGITTFGDEVSLDTHGEVVEVSAVVGVGSRSGVSMAWGAVPVYGHFGLDLVGASGGTVRIDDIVIEDVTSAFLGDTVALVDVRDHGAVGDGVTDDSAAFEAADAAADGRTVVVGEGTYHLAGSVTFESEVEFRGTVTMPRDAILTLKQNFDLPSYIDAFGDDVEAFKRAFQSLLNNSGHESLDLCGRRVALDAPLDMQAAVPNRTTYATRRVIRNGQFDASESAGWDTEVTTSAGTYNPSNPYTLTNVANAANIAVGALVEGAGVGREVYVQAVNVGTQSVTLSVPLYDAEGTQSFTFRRFKYLLDFSGFNSLSKMVLEDIEFRCSGHASAVMIAPAGLIFHVKDSFFTFPKDRGITSIGNGCQGMLVDRCQFLSNESPELVQNRTSIALNSNANDIKLRNNRIMHFRHAAIIAGRGSIISGNHWFGGDEANDGVRLGGLIFTQTNPKTTVTGNYIDNYSIEWGNEHDPAPEHSNEYSFGGLSIIGNIFTSMDAAPWFRFIVIRPHGAGHFLNSLSVTGNVFRTVSGNIDRVEMVDTSFAELDFSRSFNVVFDNNTFNGVDVQTRNPLIVEHEEATAASTWSIDGAPYLPFGGRARTVVSAMPEGPLTNDSGGVRFVAPYADVEQGPNGDQVHLVWPEPVRGTVQLTMRMDRPI</sequence>
<dbReference type="InterPro" id="IPR012334">
    <property type="entry name" value="Pectin_lyas_fold"/>
</dbReference>
<dbReference type="GO" id="GO:0016829">
    <property type="term" value="F:lyase activity"/>
    <property type="evidence" value="ECO:0007669"/>
    <property type="project" value="UniProtKB-KW"/>
</dbReference>
<gene>
    <name evidence="2" type="ORF">SAMN04515673_107148</name>
</gene>
<reference evidence="2 3" key="1">
    <citation type="submission" date="2016-10" db="EMBL/GenBank/DDBJ databases">
        <authorList>
            <person name="de Groot N.N."/>
        </authorList>
    </citation>
    <scope>NUCLEOTIDE SEQUENCE [LARGE SCALE GENOMIC DNA]</scope>
    <source>
        <strain evidence="3">KMM 9023,NRIC 0796,JCM 17311,KCTC 23692</strain>
    </source>
</reference>